<evidence type="ECO:0000259" key="4">
    <source>
        <dbReference type="Pfam" id="PF20629"/>
    </source>
</evidence>
<dbReference type="InterPro" id="IPR007392">
    <property type="entry name" value="GD_AH_second"/>
</dbReference>
<gene>
    <name evidence="5" type="ORF">KDN34_14925</name>
</gene>
<feature type="domain" description="D-galactarate/Altronate dehydratase C-terminal" evidence="4">
    <location>
        <begin position="143"/>
        <end position="384"/>
    </location>
</feature>
<dbReference type="GO" id="GO:0016787">
    <property type="term" value="F:hydrolase activity"/>
    <property type="evidence" value="ECO:0007669"/>
    <property type="project" value="UniProtKB-KW"/>
</dbReference>
<dbReference type="Pfam" id="PF20629">
    <property type="entry name" value="GD_AH_C"/>
    <property type="match status" value="1"/>
</dbReference>
<dbReference type="RefSeq" id="WP_212594496.1">
    <property type="nucleotide sequence ID" value="NZ_CP073587.1"/>
</dbReference>
<name>A0ABX7YSV9_9GAMM</name>
<accession>A0ABX7YSV9</accession>
<organism evidence="5 6">
    <name type="scientific">Shewanella yunxiaonensis</name>
    <dbReference type="NCBI Taxonomy" id="2829809"/>
    <lineage>
        <taxon>Bacteria</taxon>
        <taxon>Pseudomonadati</taxon>
        <taxon>Pseudomonadota</taxon>
        <taxon>Gammaproteobacteria</taxon>
        <taxon>Alteromonadales</taxon>
        <taxon>Shewanellaceae</taxon>
        <taxon>Shewanella</taxon>
    </lineage>
</organism>
<evidence type="ECO:0000313" key="6">
    <source>
        <dbReference type="Proteomes" id="UP000679575"/>
    </source>
</evidence>
<evidence type="ECO:0000259" key="3">
    <source>
        <dbReference type="Pfam" id="PF04295"/>
    </source>
</evidence>
<dbReference type="PANTHER" id="PTHR30536:SF5">
    <property type="entry name" value="ALTRONATE DEHYDRATASE"/>
    <property type="match status" value="1"/>
</dbReference>
<dbReference type="Proteomes" id="UP000679575">
    <property type="component" value="Chromosome"/>
</dbReference>
<dbReference type="PANTHER" id="PTHR30536">
    <property type="entry name" value="ALTRONATE/GALACTARATE DEHYDRATASE"/>
    <property type="match status" value="1"/>
</dbReference>
<keyword evidence="2" id="KW-0456">Lyase</keyword>
<evidence type="ECO:0000313" key="5">
    <source>
        <dbReference type="EMBL" id="QUN05465.1"/>
    </source>
</evidence>
<proteinExistence type="inferred from homology"/>
<evidence type="ECO:0000256" key="2">
    <source>
        <dbReference type="ARBA" id="ARBA00023239"/>
    </source>
</evidence>
<dbReference type="EMBL" id="CP073587">
    <property type="protein sequence ID" value="QUN05465.1"/>
    <property type="molecule type" value="Genomic_DNA"/>
</dbReference>
<comment type="similarity">
    <text evidence="1">Belongs to the UxaA family.</text>
</comment>
<protein>
    <submittedName>
        <fullName evidence="5">UxaA family hydrolase</fullName>
    </submittedName>
</protein>
<keyword evidence="5" id="KW-0378">Hydrolase</keyword>
<sequence>MMKFMGYRRPNGQIGIRNYVLVLATSVCSNQVAREIAEKVQGCTYINNTFGCCQIGSDARLTTKTVINTALNGNVGAVVVVGLGCEGTEPTYVYDEIKKTGKPVEMVTIQGDGGTLGALAKGAEYAREFAQQLSLQVREECDISELILGMECGGSDTTSGLASNPTLGEASDAIVNNGGTSMLSETTEFIGAEHVVARRAITPEASEAILKLVRDCEARAMALGEDIRGGQPTPGNIEGGLTTIEEKSLGCIHKSGHAPITGVLNYADMPTQKGLYIMDSPGQDVESMTGMAAGGAHIMVFTTGRGSPTGNAIAPVIKITGNKQTYNKMPGNIDLDVSAIIDGEKSIQDMGQVLLKEILTVASGKHTKAETLGHKEFCIYKTAPTF</sequence>
<feature type="domain" description="D-galactarate/Altronate dehydratase second" evidence="3">
    <location>
        <begin position="6"/>
        <end position="133"/>
    </location>
</feature>
<dbReference type="Pfam" id="PF04295">
    <property type="entry name" value="GD_AH_second"/>
    <property type="match status" value="1"/>
</dbReference>
<evidence type="ECO:0000256" key="1">
    <source>
        <dbReference type="ARBA" id="ARBA00010986"/>
    </source>
</evidence>
<keyword evidence="6" id="KW-1185">Reference proteome</keyword>
<dbReference type="InterPro" id="IPR052172">
    <property type="entry name" value="UxaA_altronate/galactarate_dh"/>
</dbReference>
<reference evidence="5 6" key="1">
    <citation type="submission" date="2021-04" db="EMBL/GenBank/DDBJ databases">
        <title>Novel species identification of genus Shewanella.</title>
        <authorList>
            <person name="Liu G."/>
        </authorList>
    </citation>
    <scope>NUCLEOTIDE SEQUENCE [LARGE SCALE GENOMIC DNA]</scope>
    <source>
        <strain evidence="5 6">FJAT-54481</strain>
    </source>
</reference>
<dbReference type="InterPro" id="IPR048332">
    <property type="entry name" value="GD_AH_C"/>
</dbReference>